<dbReference type="SUPFAM" id="SSF50118">
    <property type="entry name" value="Cell growth inhibitor/plasmid maintenance toxic component"/>
    <property type="match status" value="1"/>
</dbReference>
<accession>A0A2P4NM06</accession>
<evidence type="ECO:0000313" key="2">
    <source>
        <dbReference type="Proteomes" id="UP000053621"/>
    </source>
</evidence>
<comment type="caution">
    <text evidence="1">The sequence shown here is derived from an EMBL/GenBank/DDBJ whole genome shotgun (WGS) entry which is preliminary data.</text>
</comment>
<dbReference type="RefSeq" id="WP_084816486.1">
    <property type="nucleotide sequence ID" value="NZ_LOPW02000018.1"/>
</dbReference>
<dbReference type="Proteomes" id="UP000053621">
    <property type="component" value="Unassembled WGS sequence"/>
</dbReference>
<dbReference type="EMBL" id="LOPW02000018">
    <property type="protein sequence ID" value="POG54175.1"/>
    <property type="molecule type" value="Genomic_DNA"/>
</dbReference>
<protein>
    <recommendedName>
        <fullName evidence="3">PemK-like protein</fullName>
    </recommendedName>
</protein>
<keyword evidence="2" id="KW-1185">Reference proteome</keyword>
<sequence length="105" mass="11561">MYERGVIVVVADPFGHTPRRPYLILSDSSHPFAGNQYIALGISTKEYSDSLPLAGAYETGTIDRESFVSPWAIVSLMDSDIERAVAQVTSEFTDSAAARQTRYVE</sequence>
<dbReference type="AlphaFoldDB" id="A0A2P4NM06"/>
<reference evidence="1" key="1">
    <citation type="submission" date="2017-08" db="EMBL/GenBank/DDBJ databases">
        <title>Haloferax marisrubri sp. nov., isolated from the Discovery deep brine-seawater interface in the Red Sea.</title>
        <authorList>
            <person name="Zhang G."/>
            <person name="Stingl U."/>
        </authorList>
    </citation>
    <scope>NUCLEOTIDE SEQUENCE [LARGE SCALE GENOMIC DNA]</scope>
    <source>
        <strain evidence="1">SB3</strain>
    </source>
</reference>
<dbReference type="OrthoDB" id="315488at2157"/>
<name>A0A2P4NM06_9EURY</name>
<organism evidence="1 2">
    <name type="scientific">Haloferax marisrubri</name>
    <dbReference type="NCBI Taxonomy" id="1544719"/>
    <lineage>
        <taxon>Archaea</taxon>
        <taxon>Methanobacteriati</taxon>
        <taxon>Methanobacteriota</taxon>
        <taxon>Stenosarchaea group</taxon>
        <taxon>Halobacteria</taxon>
        <taxon>Halobacteriales</taxon>
        <taxon>Haloferacaceae</taxon>
        <taxon>Haloferax</taxon>
    </lineage>
</organism>
<gene>
    <name evidence="1" type="ORF">AUR65_016060</name>
</gene>
<proteinExistence type="predicted"/>
<evidence type="ECO:0008006" key="3">
    <source>
        <dbReference type="Google" id="ProtNLM"/>
    </source>
</evidence>
<evidence type="ECO:0000313" key="1">
    <source>
        <dbReference type="EMBL" id="POG54175.1"/>
    </source>
</evidence>